<protein>
    <submittedName>
        <fullName evidence="1">Uncharacterized protein</fullName>
    </submittedName>
</protein>
<reference evidence="1" key="1">
    <citation type="submission" date="2022-04" db="EMBL/GenBank/DDBJ databases">
        <title>Genome of the entomopathogenic fungus Entomophthora muscae.</title>
        <authorList>
            <person name="Elya C."/>
            <person name="Lovett B.R."/>
            <person name="Lee E."/>
            <person name="Macias A.M."/>
            <person name="Hajek A.E."/>
            <person name="De Bivort B.L."/>
            <person name="Kasson M.T."/>
            <person name="De Fine Licht H.H."/>
            <person name="Stajich J.E."/>
        </authorList>
    </citation>
    <scope>NUCLEOTIDE SEQUENCE</scope>
    <source>
        <strain evidence="1">Berkeley</strain>
    </source>
</reference>
<sequence length="297" mass="33795">MDLNPWTPLASSQPTPNLAKYVIPAVMLLYLAGSLRKYKILVKAFCQAINLYPIVYALNSFEPPDLPSYVSAPYRPFHFTEYPPNPDYLEFTLEENLIYTPEARTRETELIGHEETWITVQPLLFYNKYNYLSAYLVPMTHPLTPRPNCPQEFIATCTLTATFGFGLHYSPHCTRKSPKIPAKLLDSLEDLAHTVDKRFVLAYPMDPLALVAPSWEEMLINLDYLLAWCHPLLKTSRNNQSRDVTSMLKKPDDFQMPGIPSSQSGSTTEIKMKLSSLPGPDQQKFSTSQLDSSHKVM</sequence>
<proteinExistence type="predicted"/>
<accession>A0ACC2S765</accession>
<dbReference type="EMBL" id="QTSX02005738">
    <property type="protein sequence ID" value="KAJ9058175.1"/>
    <property type="molecule type" value="Genomic_DNA"/>
</dbReference>
<dbReference type="Proteomes" id="UP001165960">
    <property type="component" value="Unassembled WGS sequence"/>
</dbReference>
<keyword evidence="2" id="KW-1185">Reference proteome</keyword>
<name>A0ACC2S765_9FUNG</name>
<comment type="caution">
    <text evidence="1">The sequence shown here is derived from an EMBL/GenBank/DDBJ whole genome shotgun (WGS) entry which is preliminary data.</text>
</comment>
<organism evidence="1 2">
    <name type="scientific">Entomophthora muscae</name>
    <dbReference type="NCBI Taxonomy" id="34485"/>
    <lineage>
        <taxon>Eukaryota</taxon>
        <taxon>Fungi</taxon>
        <taxon>Fungi incertae sedis</taxon>
        <taxon>Zoopagomycota</taxon>
        <taxon>Entomophthoromycotina</taxon>
        <taxon>Entomophthoromycetes</taxon>
        <taxon>Entomophthorales</taxon>
        <taxon>Entomophthoraceae</taxon>
        <taxon>Entomophthora</taxon>
    </lineage>
</organism>
<evidence type="ECO:0000313" key="2">
    <source>
        <dbReference type="Proteomes" id="UP001165960"/>
    </source>
</evidence>
<gene>
    <name evidence="1" type="ORF">DSO57_1015016</name>
</gene>
<evidence type="ECO:0000313" key="1">
    <source>
        <dbReference type="EMBL" id="KAJ9058175.1"/>
    </source>
</evidence>